<keyword evidence="6" id="KW-1185">Reference proteome</keyword>
<dbReference type="OrthoDB" id="1798711at2"/>
<dbReference type="EMBL" id="BJOL01000016">
    <property type="protein sequence ID" value="GED58835.1"/>
    <property type="molecule type" value="Genomic_DNA"/>
</dbReference>
<dbReference type="EMBL" id="LDCN01000007">
    <property type="protein sequence ID" value="KLH97183.1"/>
    <property type="molecule type" value="Genomic_DNA"/>
</dbReference>
<dbReference type="RefSeq" id="WP_007717618.1">
    <property type="nucleotide sequence ID" value="NZ_BJOL01000016.1"/>
</dbReference>
<dbReference type="Proteomes" id="UP000197781">
    <property type="component" value="Chromosome"/>
</dbReference>
<reference evidence="3 4" key="1">
    <citation type="submission" date="2015-05" db="EMBL/GenBank/DDBJ databases">
        <title>Genome sequencing project for genomic taxonomy and phylogenomics of Bacillus-like bacteria.</title>
        <authorList>
            <person name="Liu B."/>
            <person name="Wang J."/>
            <person name="Zhu Y."/>
            <person name="Liu G."/>
            <person name="Chen Q."/>
            <person name="Chen Z."/>
            <person name="Lan J."/>
            <person name="Che J."/>
            <person name="Ge C."/>
            <person name="Shi H."/>
            <person name="Pan Z."/>
            <person name="Liu X."/>
        </authorList>
    </citation>
    <scope>NUCLEOTIDE SEQUENCE [LARGE SCALE GENOMIC DNA]</scope>
    <source>
        <strain evidence="3 4">DSM 9885</strain>
    </source>
</reference>
<evidence type="ECO:0000313" key="2">
    <source>
        <dbReference type="EMBL" id="GED58835.1"/>
    </source>
</evidence>
<dbReference type="Proteomes" id="UP000035218">
    <property type="component" value="Unassembled WGS sequence"/>
</dbReference>
<evidence type="ECO:0000313" key="5">
    <source>
        <dbReference type="Proteomes" id="UP000197781"/>
    </source>
</evidence>
<proteinExistence type="predicted"/>
<sequence>MRVICPNCSSKDVGKIGTNQYYCWNCFIEMSVSNEQIASVYQVEEDGSLHSLNDLFIEDQTVTAHLNM</sequence>
<evidence type="ECO:0000313" key="3">
    <source>
        <dbReference type="EMBL" id="KLH97183.1"/>
    </source>
</evidence>
<protein>
    <submittedName>
        <fullName evidence="1">Uncharacterized protein</fullName>
    </submittedName>
</protein>
<dbReference type="EMBL" id="CP018145">
    <property type="protein sequence ID" value="ASJ52907.1"/>
    <property type="molecule type" value="Genomic_DNA"/>
</dbReference>
<dbReference type="KEGG" id="bfm:BP422_04660"/>
<accession>A0A0H0SFZ7</accession>
<dbReference type="GeneID" id="95749413"/>
<reference evidence="1 5" key="2">
    <citation type="submission" date="2016-11" db="EMBL/GenBank/DDBJ databases">
        <authorList>
            <person name="Jaros S."/>
            <person name="Januszkiewicz K."/>
            <person name="Wedrychowicz H."/>
        </authorList>
    </citation>
    <scope>NUCLEOTIDE SEQUENCE [LARGE SCALE GENOMIC DNA]</scope>
    <source>
        <strain evidence="1 5">NF2</strain>
    </source>
</reference>
<dbReference type="AlphaFoldDB" id="A0A0H0SFZ7"/>
<evidence type="ECO:0000313" key="1">
    <source>
        <dbReference type="EMBL" id="ASJ52907.1"/>
    </source>
</evidence>
<organism evidence="1 5">
    <name type="scientific">Brevibacillus formosus</name>
    <dbReference type="NCBI Taxonomy" id="54913"/>
    <lineage>
        <taxon>Bacteria</taxon>
        <taxon>Bacillati</taxon>
        <taxon>Bacillota</taxon>
        <taxon>Bacilli</taxon>
        <taxon>Bacillales</taxon>
        <taxon>Paenibacillaceae</taxon>
        <taxon>Brevibacillus</taxon>
    </lineage>
</organism>
<name>A0A0H0SFZ7_9BACL</name>
<gene>
    <name evidence="2" type="primary">yrzR</name>
    <name evidence="3" type="ORF">AA984_21735</name>
    <name evidence="2" type="ORF">BFO01nite_29670</name>
    <name evidence="1" type="ORF">BP422_04660</name>
</gene>
<evidence type="ECO:0000313" key="4">
    <source>
        <dbReference type="Proteomes" id="UP000035218"/>
    </source>
</evidence>
<dbReference type="Proteomes" id="UP000319498">
    <property type="component" value="Unassembled WGS sequence"/>
</dbReference>
<evidence type="ECO:0000313" key="6">
    <source>
        <dbReference type="Proteomes" id="UP000319498"/>
    </source>
</evidence>
<reference evidence="2 6" key="3">
    <citation type="submission" date="2019-06" db="EMBL/GenBank/DDBJ databases">
        <title>Whole genome shotgun sequence of Brevibacillus formosus NBRC 15716.</title>
        <authorList>
            <person name="Hosoyama A."/>
            <person name="Uohara A."/>
            <person name="Ohji S."/>
            <person name="Ichikawa N."/>
        </authorList>
    </citation>
    <scope>NUCLEOTIDE SEQUENCE [LARGE SCALE GENOMIC DNA]</scope>
    <source>
        <strain evidence="2 6">NBRC 15716</strain>
    </source>
</reference>